<evidence type="ECO:0000313" key="2">
    <source>
        <dbReference type="EMBL" id="GMI04643.1"/>
    </source>
</evidence>
<evidence type="ECO:0000256" key="1">
    <source>
        <dbReference type="SAM" id="Phobius"/>
    </source>
</evidence>
<dbReference type="AlphaFoldDB" id="A0A9W7F7Z6"/>
<dbReference type="EMBL" id="BRXW01000076">
    <property type="protein sequence ID" value="GMI04643.1"/>
    <property type="molecule type" value="Genomic_DNA"/>
</dbReference>
<organism evidence="2 3">
    <name type="scientific">Triparma laevis f. longispina</name>
    <dbReference type="NCBI Taxonomy" id="1714387"/>
    <lineage>
        <taxon>Eukaryota</taxon>
        <taxon>Sar</taxon>
        <taxon>Stramenopiles</taxon>
        <taxon>Ochrophyta</taxon>
        <taxon>Bolidophyceae</taxon>
        <taxon>Parmales</taxon>
        <taxon>Triparmaceae</taxon>
        <taxon>Triparma</taxon>
    </lineage>
</organism>
<name>A0A9W7F7Z6_9STRA</name>
<reference evidence="3" key="1">
    <citation type="journal article" date="2023" name="Commun. Biol.">
        <title>Genome analysis of Parmales, the sister group of diatoms, reveals the evolutionary specialization of diatoms from phago-mixotrophs to photoautotrophs.</title>
        <authorList>
            <person name="Ban H."/>
            <person name="Sato S."/>
            <person name="Yoshikawa S."/>
            <person name="Yamada K."/>
            <person name="Nakamura Y."/>
            <person name="Ichinomiya M."/>
            <person name="Sato N."/>
            <person name="Blanc-Mathieu R."/>
            <person name="Endo H."/>
            <person name="Kuwata A."/>
            <person name="Ogata H."/>
        </authorList>
    </citation>
    <scope>NUCLEOTIDE SEQUENCE [LARGE SCALE GENOMIC DNA]</scope>
    <source>
        <strain evidence="3">NIES 3700</strain>
    </source>
</reference>
<sequence length="194" mass="21465">MPATHASSTFISSHLRLSVNLLMQVSLFRSGDVFRGLFAIFKLFCEYLVFRQALKLRESIAKLPPQELSEYLCQTVLVKGVAAIGTMVFFSFETAAYLISQDSLDNGKCANTSLAAVYLSAYLALIAMLIENKSAPKIVQRETALELSSIATLKGLNWWQQPQGRLVTITMLAALYLLSELGVEGEENTMIFIV</sequence>
<dbReference type="Proteomes" id="UP001165122">
    <property type="component" value="Unassembled WGS sequence"/>
</dbReference>
<keyword evidence="1" id="KW-0472">Membrane</keyword>
<feature type="transmembrane region" description="Helical" evidence="1">
    <location>
        <begin position="112"/>
        <end position="130"/>
    </location>
</feature>
<keyword evidence="1" id="KW-1133">Transmembrane helix</keyword>
<proteinExistence type="predicted"/>
<gene>
    <name evidence="2" type="ORF">TrLO_g1979</name>
</gene>
<keyword evidence="1" id="KW-0812">Transmembrane</keyword>
<evidence type="ECO:0000313" key="3">
    <source>
        <dbReference type="Proteomes" id="UP001165122"/>
    </source>
</evidence>
<protein>
    <submittedName>
        <fullName evidence="2">Uncharacterized protein</fullName>
    </submittedName>
</protein>
<feature type="transmembrane region" description="Helical" evidence="1">
    <location>
        <begin position="71"/>
        <end position="92"/>
    </location>
</feature>
<comment type="caution">
    <text evidence="2">The sequence shown here is derived from an EMBL/GenBank/DDBJ whole genome shotgun (WGS) entry which is preliminary data.</text>
</comment>
<feature type="transmembrane region" description="Helical" evidence="1">
    <location>
        <begin position="33"/>
        <end position="50"/>
    </location>
</feature>
<keyword evidence="3" id="KW-1185">Reference proteome</keyword>
<accession>A0A9W7F7Z6</accession>